<proteinExistence type="predicted"/>
<dbReference type="EMBL" id="JASCZI010090667">
    <property type="protein sequence ID" value="MED6144521.1"/>
    <property type="molecule type" value="Genomic_DNA"/>
</dbReference>
<comment type="caution">
    <text evidence="1">The sequence shown here is derived from an EMBL/GenBank/DDBJ whole genome shotgun (WGS) entry which is preliminary data.</text>
</comment>
<gene>
    <name evidence="1" type="ORF">PIB30_016368</name>
</gene>
<reference evidence="1 2" key="1">
    <citation type="journal article" date="2023" name="Plants (Basel)">
        <title>Bridging the Gap: Combining Genomics and Transcriptomics Approaches to Understand Stylosanthes scabra, an Orphan Legume from the Brazilian Caatinga.</title>
        <authorList>
            <person name="Ferreira-Neto J.R.C."/>
            <person name="da Silva M.D."/>
            <person name="Binneck E."/>
            <person name="de Melo N.F."/>
            <person name="da Silva R.H."/>
            <person name="de Melo A.L.T.M."/>
            <person name="Pandolfi V."/>
            <person name="Bustamante F.O."/>
            <person name="Brasileiro-Vidal A.C."/>
            <person name="Benko-Iseppon A.M."/>
        </authorList>
    </citation>
    <scope>NUCLEOTIDE SEQUENCE [LARGE SCALE GENOMIC DNA]</scope>
    <source>
        <tissue evidence="1">Leaves</tissue>
    </source>
</reference>
<organism evidence="1 2">
    <name type="scientific">Stylosanthes scabra</name>
    <dbReference type="NCBI Taxonomy" id="79078"/>
    <lineage>
        <taxon>Eukaryota</taxon>
        <taxon>Viridiplantae</taxon>
        <taxon>Streptophyta</taxon>
        <taxon>Embryophyta</taxon>
        <taxon>Tracheophyta</taxon>
        <taxon>Spermatophyta</taxon>
        <taxon>Magnoliopsida</taxon>
        <taxon>eudicotyledons</taxon>
        <taxon>Gunneridae</taxon>
        <taxon>Pentapetalae</taxon>
        <taxon>rosids</taxon>
        <taxon>fabids</taxon>
        <taxon>Fabales</taxon>
        <taxon>Fabaceae</taxon>
        <taxon>Papilionoideae</taxon>
        <taxon>50 kb inversion clade</taxon>
        <taxon>dalbergioids sensu lato</taxon>
        <taxon>Dalbergieae</taxon>
        <taxon>Pterocarpus clade</taxon>
        <taxon>Stylosanthes</taxon>
    </lineage>
</organism>
<dbReference type="Proteomes" id="UP001341840">
    <property type="component" value="Unassembled WGS sequence"/>
</dbReference>
<evidence type="ECO:0000313" key="1">
    <source>
        <dbReference type="EMBL" id="MED6144521.1"/>
    </source>
</evidence>
<protein>
    <recommendedName>
        <fullName evidence="3">RNase H type-1 domain-containing protein</fullName>
    </recommendedName>
</protein>
<sequence length="187" mass="21674">MRRRRNIIQNGETNCRLCDKEEESLGECVGTNKKALVDQWTVRKTKTEGKRCLDSNTNEVVDDRYTWWQCILFKSDLNRYTIGGYLCLKDGSVVCLMGEDIEEKTDGDAVIRGVADAVQFLIEEVEAREEEVRMIIDNKKLVEWLHGDKGTSCDQRFIKNKTGKLNHLFDIIEVEYRNKGAFKVKEE</sequence>
<accession>A0ABU6T8I5</accession>
<evidence type="ECO:0008006" key="3">
    <source>
        <dbReference type="Google" id="ProtNLM"/>
    </source>
</evidence>
<keyword evidence="2" id="KW-1185">Reference proteome</keyword>
<name>A0ABU6T8I5_9FABA</name>
<evidence type="ECO:0000313" key="2">
    <source>
        <dbReference type="Proteomes" id="UP001341840"/>
    </source>
</evidence>